<keyword evidence="2" id="KW-1185">Reference proteome</keyword>
<proteinExistence type="predicted"/>
<gene>
    <name evidence="1" type="ORF">KC01_LOCUS13060</name>
</gene>
<name>A0AAV2JYA3_KNICA</name>
<evidence type="ECO:0000313" key="2">
    <source>
        <dbReference type="Proteomes" id="UP001497482"/>
    </source>
</evidence>
<protein>
    <submittedName>
        <fullName evidence="1">Uncharacterized protein</fullName>
    </submittedName>
</protein>
<dbReference type="Proteomes" id="UP001497482">
    <property type="component" value="Chromosome 15"/>
</dbReference>
<dbReference type="AlphaFoldDB" id="A0AAV2JYA3"/>
<evidence type="ECO:0000313" key="1">
    <source>
        <dbReference type="EMBL" id="CAL1582455.1"/>
    </source>
</evidence>
<organism evidence="1 2">
    <name type="scientific">Knipowitschia caucasica</name>
    <name type="common">Caucasian dwarf goby</name>
    <name type="synonym">Pomatoschistus caucasicus</name>
    <dbReference type="NCBI Taxonomy" id="637954"/>
    <lineage>
        <taxon>Eukaryota</taxon>
        <taxon>Metazoa</taxon>
        <taxon>Chordata</taxon>
        <taxon>Craniata</taxon>
        <taxon>Vertebrata</taxon>
        <taxon>Euteleostomi</taxon>
        <taxon>Actinopterygii</taxon>
        <taxon>Neopterygii</taxon>
        <taxon>Teleostei</taxon>
        <taxon>Neoteleostei</taxon>
        <taxon>Acanthomorphata</taxon>
        <taxon>Gobiaria</taxon>
        <taxon>Gobiiformes</taxon>
        <taxon>Gobioidei</taxon>
        <taxon>Gobiidae</taxon>
        <taxon>Gobiinae</taxon>
        <taxon>Knipowitschia</taxon>
    </lineage>
</organism>
<accession>A0AAV2JYA3</accession>
<sequence length="68" mass="7517">MKRVGTVGEGGGGGFIYSRHLRETQPVPTAHPLPAHSPPHHYWRPVTARSAENTCALTDDCRHVAYRL</sequence>
<dbReference type="EMBL" id="OZ035837">
    <property type="protein sequence ID" value="CAL1582455.1"/>
    <property type="molecule type" value="Genomic_DNA"/>
</dbReference>
<reference evidence="1 2" key="1">
    <citation type="submission" date="2024-04" db="EMBL/GenBank/DDBJ databases">
        <authorList>
            <person name="Waldvogel A.-M."/>
            <person name="Schoenle A."/>
        </authorList>
    </citation>
    <scope>NUCLEOTIDE SEQUENCE [LARGE SCALE GENOMIC DNA]</scope>
</reference>